<dbReference type="Pfam" id="PF00595">
    <property type="entry name" value="PDZ"/>
    <property type="match status" value="1"/>
</dbReference>
<dbReference type="GO" id="GO:0008236">
    <property type="term" value="F:serine-type peptidase activity"/>
    <property type="evidence" value="ECO:0007669"/>
    <property type="project" value="UniProtKB-KW"/>
</dbReference>
<dbReference type="FunFam" id="2.30.42.10:FF:000063">
    <property type="entry name" value="Peptidase, S41 family"/>
    <property type="match status" value="1"/>
</dbReference>
<dbReference type="PROSITE" id="PS51257">
    <property type="entry name" value="PROKAR_LIPOPROTEIN"/>
    <property type="match status" value="1"/>
</dbReference>
<gene>
    <name evidence="7" type="ORF">S06H3_47484</name>
</gene>
<dbReference type="Gene3D" id="3.30.750.44">
    <property type="match status" value="1"/>
</dbReference>
<dbReference type="GO" id="GO:0007165">
    <property type="term" value="P:signal transduction"/>
    <property type="evidence" value="ECO:0007669"/>
    <property type="project" value="TreeGrafter"/>
</dbReference>
<dbReference type="PROSITE" id="PS50106">
    <property type="entry name" value="PDZ"/>
    <property type="match status" value="1"/>
</dbReference>
<sequence>MLYGRVSAMSKILKIVVIALLVVNLAIFFGAGCAVGIKAPFGSTQSLDIVDEAWDILFRDYVDKGKLDETKMSQGAVKGMVEAVDDPYTAYLDPATYELSLTRLEGTYEGIGATVAIEDDQIVVIAPIAGSPAEKAGIRPGDKVLEIDGVSTEGMSLVEAVVIIRGPQGTPVRLLVLHQDETEPVEIEIVRAEIELPSVRYE</sequence>
<evidence type="ECO:0000259" key="6">
    <source>
        <dbReference type="PROSITE" id="PS50106"/>
    </source>
</evidence>
<evidence type="ECO:0000256" key="1">
    <source>
        <dbReference type="ARBA" id="ARBA00009179"/>
    </source>
</evidence>
<dbReference type="SMART" id="SM00228">
    <property type="entry name" value="PDZ"/>
    <property type="match status" value="1"/>
</dbReference>
<reference evidence="7" key="1">
    <citation type="journal article" date="2014" name="Front. Microbiol.">
        <title>High frequency of phylogenetically diverse reductive dehalogenase-homologous genes in deep subseafloor sedimentary metagenomes.</title>
        <authorList>
            <person name="Kawai M."/>
            <person name="Futagami T."/>
            <person name="Toyoda A."/>
            <person name="Takaki Y."/>
            <person name="Nishi S."/>
            <person name="Hori S."/>
            <person name="Arai W."/>
            <person name="Tsubouchi T."/>
            <person name="Morono Y."/>
            <person name="Uchiyama I."/>
            <person name="Ito T."/>
            <person name="Fujiyama A."/>
            <person name="Inagaki F."/>
            <person name="Takami H."/>
        </authorList>
    </citation>
    <scope>NUCLEOTIDE SEQUENCE</scope>
    <source>
        <strain evidence="7">Expedition CK06-06</strain>
    </source>
</reference>
<dbReference type="PANTHER" id="PTHR32060">
    <property type="entry name" value="TAIL-SPECIFIC PROTEASE"/>
    <property type="match status" value="1"/>
</dbReference>
<protein>
    <recommendedName>
        <fullName evidence="6">PDZ domain-containing protein</fullName>
    </recommendedName>
</protein>
<keyword evidence="5" id="KW-1133">Transmembrane helix</keyword>
<evidence type="ECO:0000256" key="4">
    <source>
        <dbReference type="ARBA" id="ARBA00022825"/>
    </source>
</evidence>
<keyword evidence="2" id="KW-0645">Protease</keyword>
<comment type="similarity">
    <text evidence="1">Belongs to the peptidase S41A family.</text>
</comment>
<keyword evidence="5" id="KW-0812">Transmembrane</keyword>
<evidence type="ECO:0000256" key="5">
    <source>
        <dbReference type="SAM" id="Phobius"/>
    </source>
</evidence>
<dbReference type="Gene3D" id="2.30.42.10">
    <property type="match status" value="1"/>
</dbReference>
<accession>X1P674</accession>
<feature type="non-terminal residue" evidence="7">
    <location>
        <position position="202"/>
    </location>
</feature>
<dbReference type="GO" id="GO:0030288">
    <property type="term" value="C:outer membrane-bounded periplasmic space"/>
    <property type="evidence" value="ECO:0007669"/>
    <property type="project" value="TreeGrafter"/>
</dbReference>
<dbReference type="InterPro" id="IPR055210">
    <property type="entry name" value="CtpA/B_N"/>
</dbReference>
<name>X1P674_9ZZZZ</name>
<dbReference type="PANTHER" id="PTHR32060:SF30">
    <property type="entry name" value="CARBOXY-TERMINAL PROCESSING PROTEASE CTPA"/>
    <property type="match status" value="1"/>
</dbReference>
<evidence type="ECO:0000256" key="3">
    <source>
        <dbReference type="ARBA" id="ARBA00022801"/>
    </source>
</evidence>
<dbReference type="AlphaFoldDB" id="X1P674"/>
<dbReference type="InterPro" id="IPR001478">
    <property type="entry name" value="PDZ"/>
</dbReference>
<evidence type="ECO:0000313" key="7">
    <source>
        <dbReference type="EMBL" id="GAI34500.1"/>
    </source>
</evidence>
<dbReference type="GO" id="GO:0006508">
    <property type="term" value="P:proteolysis"/>
    <property type="evidence" value="ECO:0007669"/>
    <property type="project" value="UniProtKB-KW"/>
</dbReference>
<dbReference type="Pfam" id="PF22694">
    <property type="entry name" value="CtpB_N-like"/>
    <property type="match status" value="1"/>
</dbReference>
<feature type="domain" description="PDZ" evidence="6">
    <location>
        <begin position="98"/>
        <end position="165"/>
    </location>
</feature>
<comment type="caution">
    <text evidence="7">The sequence shown here is derived from an EMBL/GenBank/DDBJ whole genome shotgun (WGS) entry which is preliminary data.</text>
</comment>
<dbReference type="InterPro" id="IPR036034">
    <property type="entry name" value="PDZ_sf"/>
</dbReference>
<organism evidence="7">
    <name type="scientific">marine sediment metagenome</name>
    <dbReference type="NCBI Taxonomy" id="412755"/>
    <lineage>
        <taxon>unclassified sequences</taxon>
        <taxon>metagenomes</taxon>
        <taxon>ecological metagenomes</taxon>
    </lineage>
</organism>
<keyword evidence="3" id="KW-0378">Hydrolase</keyword>
<dbReference type="EMBL" id="BARV01029829">
    <property type="protein sequence ID" value="GAI34500.1"/>
    <property type="molecule type" value="Genomic_DNA"/>
</dbReference>
<proteinExistence type="inferred from homology"/>
<dbReference type="GO" id="GO:0004175">
    <property type="term" value="F:endopeptidase activity"/>
    <property type="evidence" value="ECO:0007669"/>
    <property type="project" value="TreeGrafter"/>
</dbReference>
<feature type="transmembrane region" description="Helical" evidence="5">
    <location>
        <begin position="12"/>
        <end position="37"/>
    </location>
</feature>
<evidence type="ECO:0000256" key="2">
    <source>
        <dbReference type="ARBA" id="ARBA00022670"/>
    </source>
</evidence>
<dbReference type="CDD" id="cd06782">
    <property type="entry name" value="cpPDZ_CPP-like"/>
    <property type="match status" value="1"/>
</dbReference>
<dbReference type="SUPFAM" id="SSF50156">
    <property type="entry name" value="PDZ domain-like"/>
    <property type="match status" value="1"/>
</dbReference>
<keyword evidence="4" id="KW-0720">Serine protease</keyword>
<keyword evidence="5" id="KW-0472">Membrane</keyword>